<proteinExistence type="predicted"/>
<dbReference type="Proteomes" id="UP000323000">
    <property type="component" value="Unassembled WGS sequence"/>
</dbReference>
<dbReference type="PANTHER" id="PTHR19338:SF37">
    <property type="entry name" value="DISEASE RESISTANCE PROTEIN RGA4"/>
    <property type="match status" value="1"/>
</dbReference>
<dbReference type="GO" id="GO:0006952">
    <property type="term" value="P:defense response"/>
    <property type="evidence" value="ECO:0007669"/>
    <property type="project" value="UniProtKB-KW"/>
</dbReference>
<evidence type="ECO:0000313" key="5">
    <source>
        <dbReference type="EMBL" id="TXG46308.1"/>
    </source>
</evidence>
<dbReference type="CDD" id="cd14798">
    <property type="entry name" value="RX-CC_like"/>
    <property type="match status" value="1"/>
</dbReference>
<comment type="caution">
    <text evidence="5">The sequence shown here is derived from an EMBL/GenBank/DDBJ whole genome shotgun (WGS) entry which is preliminary data.</text>
</comment>
<dbReference type="AlphaFoldDB" id="A0A5C7GNX7"/>
<sequence>MAAEAIVSTVLEQLTSIIGKEVVQEVRLVVDVRKEIEKLTSNFRAIKAVLVDAEKRQVETGEETPVGLWLDKLKDASYDMDDVLDEWNTAILKSQIEGVENAQTPKKNVRFLFSSPCFCFRKIALRHDIGVKIKEINENLDSIAVEKDKYNLNAIRSIEEPQRLKTTSFIEVSEIRGRDKEKNNLVNKLLSERNQSSMGDRGQTTIASGSWEMGWIFVRSHIDLSYKMKFVATNACAEHWRRTFYARLISAGEFYPSKRSNSILVVVGIFDFTKVLSAQIPFWWSWGYMVSMPLTNNEMLSCLLTEFGVRIYFQTEVTCWIRFAGFCGLLDIEANVMIEIVQANWYGSKSNSCSVVMGTLDFNSIIWFQCSDKEWIGVAALLEFTVLLDVLLYLNREMEIMKVSYQSNAVGGTSNKVEDEIAVK</sequence>
<dbReference type="PANTHER" id="PTHR19338">
    <property type="entry name" value="TRANSLOCASE OF INNER MITOCHONDRIAL MEMBRANE 13 HOMOLOG"/>
    <property type="match status" value="1"/>
</dbReference>
<evidence type="ECO:0000256" key="2">
    <source>
        <dbReference type="ARBA" id="ARBA00022741"/>
    </source>
</evidence>
<reference evidence="6" key="1">
    <citation type="journal article" date="2019" name="Gigascience">
        <title>De novo genome assembly of the endangered Acer yangbiense, a plant species with extremely small populations endemic to Yunnan Province, China.</title>
        <authorList>
            <person name="Yang J."/>
            <person name="Wariss H.M."/>
            <person name="Tao L."/>
            <person name="Zhang R."/>
            <person name="Yun Q."/>
            <person name="Hollingsworth P."/>
            <person name="Dao Z."/>
            <person name="Luo G."/>
            <person name="Guo H."/>
            <person name="Ma Y."/>
            <person name="Sun W."/>
        </authorList>
    </citation>
    <scope>NUCLEOTIDE SEQUENCE [LARGE SCALE GENOMIC DNA]</scope>
    <source>
        <strain evidence="6">cv. Malutang</strain>
    </source>
</reference>
<dbReference type="InterPro" id="IPR041118">
    <property type="entry name" value="Rx_N"/>
</dbReference>
<keyword evidence="2" id="KW-0547">Nucleotide-binding</keyword>
<keyword evidence="3" id="KW-0611">Plant defense</keyword>
<dbReference type="InterPro" id="IPR038005">
    <property type="entry name" value="RX-like_CC"/>
</dbReference>
<gene>
    <name evidence="5" type="ORF">EZV62_028188</name>
</gene>
<keyword evidence="6" id="KW-1185">Reference proteome</keyword>
<feature type="domain" description="Disease resistance N-terminal" evidence="4">
    <location>
        <begin position="6"/>
        <end position="103"/>
    </location>
</feature>
<name>A0A5C7GNX7_9ROSI</name>
<keyword evidence="1" id="KW-0677">Repeat</keyword>
<organism evidence="5 6">
    <name type="scientific">Acer yangbiense</name>
    <dbReference type="NCBI Taxonomy" id="1000413"/>
    <lineage>
        <taxon>Eukaryota</taxon>
        <taxon>Viridiplantae</taxon>
        <taxon>Streptophyta</taxon>
        <taxon>Embryophyta</taxon>
        <taxon>Tracheophyta</taxon>
        <taxon>Spermatophyta</taxon>
        <taxon>Magnoliopsida</taxon>
        <taxon>eudicotyledons</taxon>
        <taxon>Gunneridae</taxon>
        <taxon>Pentapetalae</taxon>
        <taxon>rosids</taxon>
        <taxon>malvids</taxon>
        <taxon>Sapindales</taxon>
        <taxon>Sapindaceae</taxon>
        <taxon>Hippocastanoideae</taxon>
        <taxon>Acereae</taxon>
        <taxon>Acer</taxon>
    </lineage>
</organism>
<dbReference type="OrthoDB" id="676015at2759"/>
<evidence type="ECO:0000259" key="4">
    <source>
        <dbReference type="Pfam" id="PF18052"/>
    </source>
</evidence>
<evidence type="ECO:0000313" key="6">
    <source>
        <dbReference type="Proteomes" id="UP000323000"/>
    </source>
</evidence>
<evidence type="ECO:0000256" key="1">
    <source>
        <dbReference type="ARBA" id="ARBA00022737"/>
    </source>
</evidence>
<accession>A0A5C7GNX7</accession>
<protein>
    <recommendedName>
        <fullName evidence="4">Disease resistance N-terminal domain-containing protein</fullName>
    </recommendedName>
</protein>
<dbReference type="EMBL" id="VAHF01000237">
    <property type="protein sequence ID" value="TXG46308.1"/>
    <property type="molecule type" value="Genomic_DNA"/>
</dbReference>
<dbReference type="Gene3D" id="1.20.5.4130">
    <property type="match status" value="1"/>
</dbReference>
<dbReference type="Pfam" id="PF18052">
    <property type="entry name" value="Rx_N"/>
    <property type="match status" value="1"/>
</dbReference>
<evidence type="ECO:0000256" key="3">
    <source>
        <dbReference type="ARBA" id="ARBA00022821"/>
    </source>
</evidence>
<dbReference type="GO" id="GO:0000166">
    <property type="term" value="F:nucleotide binding"/>
    <property type="evidence" value="ECO:0007669"/>
    <property type="project" value="UniProtKB-KW"/>
</dbReference>